<comment type="subunit">
    <text evidence="5">Homodimer.</text>
</comment>
<evidence type="ECO:0000256" key="12">
    <source>
        <dbReference type="ARBA" id="ARBA00023229"/>
    </source>
</evidence>
<keyword evidence="7 14" id="KW-0808">Transferase</keyword>
<proteinExistence type="inferred from homology"/>
<comment type="cofactor">
    <cofactor evidence="2">
        <name>thiamine diphosphate</name>
        <dbReference type="ChEBI" id="CHEBI:58937"/>
    </cofactor>
</comment>
<dbReference type="InterPro" id="IPR009014">
    <property type="entry name" value="Transketo_C/PFOR_II"/>
</dbReference>
<dbReference type="InterPro" id="IPR005477">
    <property type="entry name" value="Dxylulose-5-P_synthase"/>
</dbReference>
<evidence type="ECO:0000256" key="4">
    <source>
        <dbReference type="ARBA" id="ARBA00011081"/>
    </source>
</evidence>
<dbReference type="InterPro" id="IPR029061">
    <property type="entry name" value="THDP-binding"/>
</dbReference>
<dbReference type="FunFam" id="3.40.50.970:FF:000010">
    <property type="entry name" value="1-deoxy-D-xylulose-5-phosphate synthase"/>
    <property type="match status" value="1"/>
</dbReference>
<dbReference type="InterPro" id="IPR005475">
    <property type="entry name" value="Transketolase-like_Pyr-bd"/>
</dbReference>
<dbReference type="Pfam" id="PF02779">
    <property type="entry name" value="Transket_pyr"/>
    <property type="match status" value="1"/>
</dbReference>
<dbReference type="PROSITE" id="PS00801">
    <property type="entry name" value="TRANSKETOLASE_1"/>
    <property type="match status" value="1"/>
</dbReference>
<evidence type="ECO:0000256" key="8">
    <source>
        <dbReference type="ARBA" id="ARBA00022723"/>
    </source>
</evidence>
<dbReference type="Pfam" id="PF13292">
    <property type="entry name" value="DXP_synthase_N"/>
    <property type="match status" value="1"/>
</dbReference>
<keyword evidence="11" id="KW-0786">Thiamine pyrophosphate</keyword>
<dbReference type="Pfam" id="PF02780">
    <property type="entry name" value="Transketolase_C"/>
    <property type="match status" value="1"/>
</dbReference>
<comment type="similarity">
    <text evidence="4">Belongs to the transketolase family. DXPS subfamily.</text>
</comment>
<dbReference type="NCBIfam" id="NF008968">
    <property type="entry name" value="PRK12315.1"/>
    <property type="match status" value="1"/>
</dbReference>
<evidence type="ECO:0000256" key="1">
    <source>
        <dbReference type="ARBA" id="ARBA00001946"/>
    </source>
</evidence>
<dbReference type="RefSeq" id="WP_278228357.1">
    <property type="nucleotide sequence ID" value="NZ_JAOWLV010000004.1"/>
</dbReference>
<evidence type="ECO:0000256" key="5">
    <source>
        <dbReference type="ARBA" id="ARBA00011738"/>
    </source>
</evidence>
<gene>
    <name evidence="14" type="ORF">OGZ50_07985</name>
</gene>
<reference evidence="14" key="1">
    <citation type="submission" date="2022-10" db="EMBL/GenBank/DDBJ databases">
        <authorList>
            <person name="Turner M.S."/>
            <person name="Huang W."/>
        </authorList>
    </citation>
    <scope>NUCLEOTIDE SEQUENCE</scope>
    <source>
        <strain evidence="14">54</strain>
    </source>
</reference>
<dbReference type="GO" id="GO:0009228">
    <property type="term" value="P:thiamine biosynthetic process"/>
    <property type="evidence" value="ECO:0007669"/>
    <property type="project" value="UniProtKB-KW"/>
</dbReference>
<comment type="caution">
    <text evidence="14">The sequence shown here is derived from an EMBL/GenBank/DDBJ whole genome shotgun (WGS) entry which is preliminary data.</text>
</comment>
<dbReference type="GO" id="GO:0008661">
    <property type="term" value="F:1-deoxy-D-xylulose-5-phosphate synthase activity"/>
    <property type="evidence" value="ECO:0007669"/>
    <property type="project" value="UniProtKB-EC"/>
</dbReference>
<evidence type="ECO:0000313" key="15">
    <source>
        <dbReference type="Proteomes" id="UP001152598"/>
    </source>
</evidence>
<evidence type="ECO:0000256" key="9">
    <source>
        <dbReference type="ARBA" id="ARBA00022842"/>
    </source>
</evidence>
<reference evidence="14" key="2">
    <citation type="journal article" date="2023" name="Food Microbiol.">
        <title>Evaluation of the fermentation potential of lactic acid bacteria isolated from herbs, fruits and vegetables as starter cultures in nut-based milk alternatives.</title>
        <authorList>
            <person name="Huang W."/>
            <person name="Dong A."/>
            <person name="Pham H.T."/>
            <person name="Zhou C."/>
            <person name="Huo Z."/>
            <person name="Watjen A.P."/>
            <person name="Prakash S."/>
            <person name="Bang-Berthelsen C.H."/>
            <person name="Turner M.S."/>
        </authorList>
    </citation>
    <scope>NUCLEOTIDE SEQUENCE</scope>
    <source>
        <strain evidence="14">54</strain>
    </source>
</reference>
<keyword evidence="10" id="KW-0784">Thiamine biosynthesis</keyword>
<dbReference type="InterPro" id="IPR049557">
    <property type="entry name" value="Transketolase_CS"/>
</dbReference>
<protein>
    <recommendedName>
        <fullName evidence="6">1-deoxy-D-xylulose-5-phosphate synthase</fullName>
        <ecNumber evidence="6">2.2.1.7</ecNumber>
    </recommendedName>
</protein>
<dbReference type="AlphaFoldDB" id="A0AAP4DU76"/>
<dbReference type="CDD" id="cd02007">
    <property type="entry name" value="TPP_DXS"/>
    <property type="match status" value="1"/>
</dbReference>
<evidence type="ECO:0000256" key="3">
    <source>
        <dbReference type="ARBA" id="ARBA00004980"/>
    </source>
</evidence>
<evidence type="ECO:0000256" key="2">
    <source>
        <dbReference type="ARBA" id="ARBA00001964"/>
    </source>
</evidence>
<dbReference type="SMART" id="SM00861">
    <property type="entry name" value="Transket_pyr"/>
    <property type="match status" value="1"/>
</dbReference>
<dbReference type="EC" id="2.2.1.7" evidence="6"/>
<dbReference type="CDD" id="cd07033">
    <property type="entry name" value="TPP_PYR_DXS_TK_like"/>
    <property type="match status" value="1"/>
</dbReference>
<dbReference type="InterPro" id="IPR033248">
    <property type="entry name" value="Transketolase_C"/>
</dbReference>
<evidence type="ECO:0000313" key="14">
    <source>
        <dbReference type="EMBL" id="MDG4976668.1"/>
    </source>
</evidence>
<dbReference type="Gene3D" id="3.40.50.920">
    <property type="match status" value="1"/>
</dbReference>
<dbReference type="SUPFAM" id="SSF52922">
    <property type="entry name" value="TK C-terminal domain-like"/>
    <property type="match status" value="1"/>
</dbReference>
<dbReference type="NCBIfam" id="NF003933">
    <property type="entry name" value="PRK05444.2-2"/>
    <property type="match status" value="1"/>
</dbReference>
<keyword evidence="9" id="KW-0460">Magnesium</keyword>
<organism evidence="14 15">
    <name type="scientific">Lactococcus lactis</name>
    <dbReference type="NCBI Taxonomy" id="1358"/>
    <lineage>
        <taxon>Bacteria</taxon>
        <taxon>Bacillati</taxon>
        <taxon>Bacillota</taxon>
        <taxon>Bacilli</taxon>
        <taxon>Lactobacillales</taxon>
        <taxon>Streptococcaceae</taxon>
        <taxon>Lactococcus</taxon>
    </lineage>
</organism>
<dbReference type="SUPFAM" id="SSF52518">
    <property type="entry name" value="Thiamin diphosphate-binding fold (THDP-binding)"/>
    <property type="match status" value="2"/>
</dbReference>
<name>A0AAP4DU76_9LACT</name>
<dbReference type="Gene3D" id="3.40.50.970">
    <property type="match status" value="2"/>
</dbReference>
<comment type="pathway">
    <text evidence="3">Metabolic intermediate biosynthesis; 1-deoxy-D-xylulose 5-phosphate biosynthesis; 1-deoxy-D-xylulose 5-phosphate from D-glyceraldehyde 3-phosphate and pyruvate: step 1/1.</text>
</comment>
<dbReference type="GO" id="GO:0046872">
    <property type="term" value="F:metal ion binding"/>
    <property type="evidence" value="ECO:0007669"/>
    <property type="project" value="UniProtKB-KW"/>
</dbReference>
<feature type="domain" description="Transketolase-like pyrimidine-binding" evidence="13">
    <location>
        <begin position="283"/>
        <end position="447"/>
    </location>
</feature>
<evidence type="ECO:0000256" key="7">
    <source>
        <dbReference type="ARBA" id="ARBA00022679"/>
    </source>
</evidence>
<dbReference type="GO" id="GO:0016114">
    <property type="term" value="P:terpenoid biosynthetic process"/>
    <property type="evidence" value="ECO:0007669"/>
    <property type="project" value="InterPro"/>
</dbReference>
<sequence>MTVLDKVNDPKDIKALTALELEELATNVRDAILNRVSQYPGGHLGPNLGVVEMTVALHKVFNSPVDKLIWDVSHQSYPHKVLTGRKEFFTDKDKFSGTTGYTDPEENEHDFIRVGHTSTSIATAMGYALARDMQGKKENIVAIIGDGALSGGLAFEGLDGAGTLNGNLIIIVNDNEMAITENHGGIYQHLADLRASKGTSANNLFKSFGLDYRYLEEGNDIQSLIALFESVKDINRPIVLHIHTEKGHGYKPAVENKEGMHQVFAPFDIATGQPVNSSTNIVRSYNNVFLDFMEEKLAKGDNLIAINAAIPMFFGLSQFAKNHPKNYVDGGIAEQYTVTLGGAIAAAGTRAIIFQNATFLQRAYDQLNHDLALNKEPAIVIISNSQIGGTNDTHQGSFVYSQTSNIPNVIDLAATSEEDLFAMLNWAYNQHGHPVFIHLPEHTLENRPTKITDFSKPQYEVVKSGEKVAILGLGAMLEKAENVAEELEKSGFNPTVVNPFFANLLDVAALDKLSETHGLFVTIEDGTKDGGFGQKVATYLASKGIKTLVYGADTEFIDAVPKEELYNRYHIRPELMATDIIEATKESKGPNFLRKYFLNKSFWRQSLSPR</sequence>
<dbReference type="EMBL" id="JAOWLV010000004">
    <property type="protein sequence ID" value="MDG4976668.1"/>
    <property type="molecule type" value="Genomic_DNA"/>
</dbReference>
<keyword evidence="12" id="KW-0414">Isoprene biosynthesis</keyword>
<dbReference type="PANTHER" id="PTHR43322">
    <property type="entry name" value="1-D-DEOXYXYLULOSE 5-PHOSPHATE SYNTHASE-RELATED"/>
    <property type="match status" value="1"/>
</dbReference>
<keyword evidence="8" id="KW-0479">Metal-binding</keyword>
<evidence type="ECO:0000256" key="10">
    <source>
        <dbReference type="ARBA" id="ARBA00022977"/>
    </source>
</evidence>
<accession>A0AAP4DU76</accession>
<evidence type="ECO:0000259" key="13">
    <source>
        <dbReference type="SMART" id="SM00861"/>
    </source>
</evidence>
<evidence type="ECO:0000256" key="11">
    <source>
        <dbReference type="ARBA" id="ARBA00023052"/>
    </source>
</evidence>
<evidence type="ECO:0000256" key="6">
    <source>
        <dbReference type="ARBA" id="ARBA00013150"/>
    </source>
</evidence>
<dbReference type="Proteomes" id="UP001152598">
    <property type="component" value="Unassembled WGS sequence"/>
</dbReference>
<dbReference type="GO" id="GO:0005829">
    <property type="term" value="C:cytosol"/>
    <property type="evidence" value="ECO:0007669"/>
    <property type="project" value="TreeGrafter"/>
</dbReference>
<dbReference type="PANTHER" id="PTHR43322:SF1">
    <property type="entry name" value="1-DEOXY-D-XYLULOSE-5-PHOSPHATE SYNTHASE"/>
    <property type="match status" value="1"/>
</dbReference>
<dbReference type="GO" id="GO:0019288">
    <property type="term" value="P:isopentenyl diphosphate biosynthetic process, methylerythritol 4-phosphate pathway"/>
    <property type="evidence" value="ECO:0007669"/>
    <property type="project" value="TreeGrafter"/>
</dbReference>
<comment type="cofactor">
    <cofactor evidence="1">
        <name>Mg(2+)</name>
        <dbReference type="ChEBI" id="CHEBI:18420"/>
    </cofactor>
</comment>